<dbReference type="SUPFAM" id="SSF53850">
    <property type="entry name" value="Periplasmic binding protein-like II"/>
    <property type="match status" value="1"/>
</dbReference>
<dbReference type="PANTHER" id="PTHR30290:SF9">
    <property type="entry name" value="OLIGOPEPTIDE-BINDING PROTEIN APPA"/>
    <property type="match status" value="1"/>
</dbReference>
<dbReference type="Proteomes" id="UP000461670">
    <property type="component" value="Unassembled WGS sequence"/>
</dbReference>
<evidence type="ECO:0000256" key="2">
    <source>
        <dbReference type="ARBA" id="ARBA00022448"/>
    </source>
</evidence>
<comment type="similarity">
    <text evidence="1">Belongs to the bacterial solute-binding protein 5 family.</text>
</comment>
<keyword evidence="2" id="KW-0813">Transport</keyword>
<dbReference type="PANTHER" id="PTHR30290">
    <property type="entry name" value="PERIPLASMIC BINDING COMPONENT OF ABC TRANSPORTER"/>
    <property type="match status" value="1"/>
</dbReference>
<proteinExistence type="inferred from homology"/>
<dbReference type="Pfam" id="PF00496">
    <property type="entry name" value="SBP_bac_5"/>
    <property type="match status" value="1"/>
</dbReference>
<accession>A0A7V8FPJ7</accession>
<dbReference type="GO" id="GO:0015833">
    <property type="term" value="P:peptide transport"/>
    <property type="evidence" value="ECO:0007669"/>
    <property type="project" value="TreeGrafter"/>
</dbReference>
<dbReference type="Gene3D" id="3.10.105.10">
    <property type="entry name" value="Dipeptide-binding Protein, Domain 3"/>
    <property type="match status" value="1"/>
</dbReference>
<sequence length="286" mass="32123">MQYGPQSPVDVNDLVRISKLPSIAVETRGYEYLSTIRIVEFNLRNPVLADGRVRHAIAHAVDLQRHLAVVLRGMGKVATGPVSSALARYYTADVPRYDFDPKVAEQLLDAAGYPRKADGTRFPLQIDWVPFGETNLRTAEFLRQSLKRVGIDAQIRSQDLARYFQRIYTDNDFDLTVTSLSMFGDPQIGAERLVWSETILKGVPFSNASGYSHPATDGLIRTAHSETDPAKRVELYRKLQRQVQGDLPLLPLAETKPWTVYNRKVQGLETTPNAWVESLKGAWISP</sequence>
<organism evidence="5 6">
    <name type="scientific">Paracidovorax wautersii</name>
    <dbReference type="NCBI Taxonomy" id="1177982"/>
    <lineage>
        <taxon>Bacteria</taxon>
        <taxon>Pseudomonadati</taxon>
        <taxon>Pseudomonadota</taxon>
        <taxon>Betaproteobacteria</taxon>
        <taxon>Burkholderiales</taxon>
        <taxon>Comamonadaceae</taxon>
        <taxon>Paracidovorax</taxon>
    </lineage>
</organism>
<comment type="caution">
    <text evidence="5">The sequence shown here is derived from an EMBL/GenBank/DDBJ whole genome shotgun (WGS) entry which is preliminary data.</text>
</comment>
<reference evidence="6" key="1">
    <citation type="journal article" date="2020" name="MBio">
        <title>Horizontal gene transfer to a defensive symbiont with a reduced genome amongst a multipartite beetle microbiome.</title>
        <authorList>
            <person name="Waterworth S.C."/>
            <person name="Florez L.V."/>
            <person name="Rees E.R."/>
            <person name="Hertweck C."/>
            <person name="Kaltenpoth M."/>
            <person name="Kwan J.C."/>
        </authorList>
    </citation>
    <scope>NUCLEOTIDE SEQUENCE [LARGE SCALE GENOMIC DNA]</scope>
</reference>
<evidence type="ECO:0000313" key="5">
    <source>
        <dbReference type="EMBL" id="KAF1021720.1"/>
    </source>
</evidence>
<dbReference type="GO" id="GO:1904680">
    <property type="term" value="F:peptide transmembrane transporter activity"/>
    <property type="evidence" value="ECO:0007669"/>
    <property type="project" value="TreeGrafter"/>
</dbReference>
<dbReference type="InterPro" id="IPR039424">
    <property type="entry name" value="SBP_5"/>
</dbReference>
<dbReference type="EMBL" id="WNDQ01000018">
    <property type="protein sequence ID" value="KAF1021720.1"/>
    <property type="molecule type" value="Genomic_DNA"/>
</dbReference>
<evidence type="ECO:0000256" key="1">
    <source>
        <dbReference type="ARBA" id="ARBA00005695"/>
    </source>
</evidence>
<gene>
    <name evidence="5" type="primary">dppA_5</name>
    <name evidence="5" type="ORF">GAK30_01620</name>
</gene>
<dbReference type="InterPro" id="IPR000914">
    <property type="entry name" value="SBP_5_dom"/>
</dbReference>
<feature type="domain" description="Solute-binding protein family 5" evidence="4">
    <location>
        <begin position="34"/>
        <end position="181"/>
    </location>
</feature>
<keyword evidence="3" id="KW-0732">Signal</keyword>
<dbReference type="AlphaFoldDB" id="A0A7V8FPJ7"/>
<evidence type="ECO:0000256" key="3">
    <source>
        <dbReference type="ARBA" id="ARBA00022729"/>
    </source>
</evidence>
<evidence type="ECO:0000259" key="4">
    <source>
        <dbReference type="Pfam" id="PF00496"/>
    </source>
</evidence>
<protein>
    <submittedName>
        <fullName evidence="5">Periplasmic dipeptide transport protein</fullName>
    </submittedName>
</protein>
<evidence type="ECO:0000313" key="6">
    <source>
        <dbReference type="Proteomes" id="UP000461670"/>
    </source>
</evidence>
<dbReference type="Gene3D" id="3.40.190.10">
    <property type="entry name" value="Periplasmic binding protein-like II"/>
    <property type="match status" value="1"/>
</dbReference>
<name>A0A7V8FPJ7_9BURK</name>